<dbReference type="GO" id="GO:0008168">
    <property type="term" value="F:methyltransferase activity"/>
    <property type="evidence" value="ECO:0007669"/>
    <property type="project" value="UniProtKB-KW"/>
</dbReference>
<dbReference type="Proteomes" id="UP001596516">
    <property type="component" value="Unassembled WGS sequence"/>
</dbReference>
<dbReference type="InterPro" id="IPR029063">
    <property type="entry name" value="SAM-dependent_MTases_sf"/>
</dbReference>
<name>A0ABW2UDR2_9RHOB</name>
<proteinExistence type="inferred from homology"/>
<evidence type="ECO:0000256" key="1">
    <source>
        <dbReference type="ARBA" id="ARBA00008361"/>
    </source>
</evidence>
<dbReference type="PANTHER" id="PTHR44942:SF4">
    <property type="entry name" value="METHYLTRANSFERASE TYPE 11 DOMAIN-CONTAINING PROTEIN"/>
    <property type="match status" value="1"/>
</dbReference>
<dbReference type="EC" id="2.1.1.-" evidence="5"/>
<sequence length="281" mass="30463">MTEADPAATRAFGVQVDFGRTADDYGRHRAGFPESFFAALSRRGWITPGGTAVDLGTGTGTVARGLAKAGMQVLGLDPAAPLLETARALDREAGVRVTYREGRAEAPGLEPASVDLVTAGQCWHWFDRRIAAAEAARALRPGGRIVLAHFDWLPLEGNVVQATEQLILAFNPSWTMAGGNGIYPRWLRDLAEAGFEQIETFSFDCAVPYSHEAWRGRIRASAGVQASLTPERVAAFDEALAQMLRDRFPQDRMLIPHRIWAVSALRPPGVDRNAERAGGTV</sequence>
<evidence type="ECO:0000256" key="3">
    <source>
        <dbReference type="ARBA" id="ARBA00022679"/>
    </source>
</evidence>
<evidence type="ECO:0000313" key="6">
    <source>
        <dbReference type="Proteomes" id="UP001596516"/>
    </source>
</evidence>
<comment type="caution">
    <text evidence="5">The sequence shown here is derived from an EMBL/GenBank/DDBJ whole genome shotgun (WGS) entry which is preliminary data.</text>
</comment>
<keyword evidence="2 5" id="KW-0489">Methyltransferase</keyword>
<dbReference type="GO" id="GO:0032259">
    <property type="term" value="P:methylation"/>
    <property type="evidence" value="ECO:0007669"/>
    <property type="project" value="UniProtKB-KW"/>
</dbReference>
<gene>
    <name evidence="5" type="ORF">ACFQXB_01280</name>
</gene>
<dbReference type="Gene3D" id="3.40.50.150">
    <property type="entry name" value="Vaccinia Virus protein VP39"/>
    <property type="match status" value="1"/>
</dbReference>
<keyword evidence="6" id="KW-1185">Reference proteome</keyword>
<dbReference type="CDD" id="cd02440">
    <property type="entry name" value="AdoMet_MTases"/>
    <property type="match status" value="1"/>
</dbReference>
<dbReference type="RefSeq" id="WP_377397910.1">
    <property type="nucleotide sequence ID" value="NZ_JBHTFQ010000001.1"/>
</dbReference>
<reference evidence="6" key="1">
    <citation type="journal article" date="2019" name="Int. J. Syst. Evol. Microbiol.">
        <title>The Global Catalogue of Microorganisms (GCM) 10K type strain sequencing project: providing services to taxonomists for standard genome sequencing and annotation.</title>
        <authorList>
            <consortium name="The Broad Institute Genomics Platform"/>
            <consortium name="The Broad Institute Genome Sequencing Center for Infectious Disease"/>
            <person name="Wu L."/>
            <person name="Ma J."/>
        </authorList>
    </citation>
    <scope>NUCLEOTIDE SEQUENCE [LARGE SCALE GENOMIC DNA]</scope>
    <source>
        <strain evidence="6">CGMCC 1.12750</strain>
    </source>
</reference>
<organism evidence="5 6">
    <name type="scientific">Plastorhodobacter daqingensis</name>
    <dbReference type="NCBI Taxonomy" id="1387281"/>
    <lineage>
        <taxon>Bacteria</taxon>
        <taxon>Pseudomonadati</taxon>
        <taxon>Pseudomonadota</taxon>
        <taxon>Alphaproteobacteria</taxon>
        <taxon>Rhodobacterales</taxon>
        <taxon>Paracoccaceae</taxon>
        <taxon>Plastorhodobacter</taxon>
    </lineage>
</organism>
<dbReference type="InterPro" id="IPR051052">
    <property type="entry name" value="Diverse_substrate_MTase"/>
</dbReference>
<protein>
    <submittedName>
        <fullName evidence="5">Class I SAM-dependent methyltransferase</fullName>
        <ecNumber evidence="5">2.1.1.-</ecNumber>
    </submittedName>
</protein>
<dbReference type="EMBL" id="JBHTFQ010000001">
    <property type="protein sequence ID" value="MFC7702822.1"/>
    <property type="molecule type" value="Genomic_DNA"/>
</dbReference>
<evidence type="ECO:0000256" key="2">
    <source>
        <dbReference type="ARBA" id="ARBA00022603"/>
    </source>
</evidence>
<dbReference type="InterPro" id="IPR013216">
    <property type="entry name" value="Methyltransf_11"/>
</dbReference>
<keyword evidence="3 5" id="KW-0808">Transferase</keyword>
<accession>A0ABW2UDR2</accession>
<dbReference type="PANTHER" id="PTHR44942">
    <property type="entry name" value="METHYLTRANSF_11 DOMAIN-CONTAINING PROTEIN"/>
    <property type="match status" value="1"/>
</dbReference>
<evidence type="ECO:0000259" key="4">
    <source>
        <dbReference type="Pfam" id="PF08241"/>
    </source>
</evidence>
<dbReference type="Pfam" id="PF08241">
    <property type="entry name" value="Methyltransf_11"/>
    <property type="match status" value="1"/>
</dbReference>
<evidence type="ECO:0000313" key="5">
    <source>
        <dbReference type="EMBL" id="MFC7702822.1"/>
    </source>
</evidence>
<comment type="similarity">
    <text evidence="1">Belongs to the methyltransferase superfamily.</text>
</comment>
<dbReference type="SUPFAM" id="SSF53335">
    <property type="entry name" value="S-adenosyl-L-methionine-dependent methyltransferases"/>
    <property type="match status" value="1"/>
</dbReference>
<feature type="domain" description="Methyltransferase type 11" evidence="4">
    <location>
        <begin position="53"/>
        <end position="147"/>
    </location>
</feature>